<dbReference type="EMBL" id="CP015607">
    <property type="protein sequence ID" value="APT46589.1"/>
    <property type="molecule type" value="Genomic_DNA"/>
</dbReference>
<gene>
    <name evidence="7" type="ORF">BSA145_12465</name>
</gene>
<evidence type="ECO:0000256" key="4">
    <source>
        <dbReference type="ARBA" id="ARBA00023136"/>
    </source>
</evidence>
<dbReference type="NCBIfam" id="TIGR01593">
    <property type="entry name" value="holin_tox_secr"/>
    <property type="match status" value="1"/>
</dbReference>
<comment type="subcellular location">
    <subcellularLocation>
        <location evidence="1">Membrane</location>
        <topology evidence="1">Multi-pass membrane protein</topology>
    </subcellularLocation>
</comment>
<evidence type="ECO:0008006" key="9">
    <source>
        <dbReference type="Google" id="ProtNLM"/>
    </source>
</evidence>
<reference evidence="7 8" key="1">
    <citation type="submission" date="2016-05" db="EMBL/GenBank/DDBJ databases">
        <title>Complete Genome and Methylome Analysis of Psychrotrophic Bacterial Isolates from Antarctic Lake Untersee.</title>
        <authorList>
            <person name="Fomenkov A."/>
            <person name="Akimov V.N."/>
            <person name="Vasilyeva L.V."/>
            <person name="Andersen D."/>
            <person name="Vincze T."/>
            <person name="Roberts R.J."/>
        </authorList>
    </citation>
    <scope>NUCLEOTIDE SEQUENCE [LARGE SCALE GENOMIC DNA]</scope>
    <source>
        <strain evidence="7 8">U14-5</strain>
    </source>
</reference>
<accession>A0A1L6ZJ98</accession>
<sequence>MGYLNNVYVYIVGLVGSLVEFVSGHYQNAIFILVAMMLIDVVTGLLKGAKNKRLKSAIMHMGIIKKAGMLLAIVFASLLDLLVNDGMPVFRTLMVWLAIGNEGLSIIENFTALGVYIPKQIKDRLSQVVAEKQELQDEKDRTKS</sequence>
<dbReference type="AlphaFoldDB" id="A0A1L6ZJ98"/>
<evidence type="ECO:0000313" key="8">
    <source>
        <dbReference type="Proteomes" id="UP000185426"/>
    </source>
</evidence>
<feature type="transmembrane region" description="Helical" evidence="6">
    <location>
        <begin position="7"/>
        <end position="23"/>
    </location>
</feature>
<feature type="transmembrane region" description="Helical" evidence="6">
    <location>
        <begin position="29"/>
        <end position="46"/>
    </location>
</feature>
<dbReference type="RefSeq" id="WP_075622665.1">
    <property type="nucleotide sequence ID" value="NZ_CP015607.1"/>
</dbReference>
<proteinExistence type="inferred from homology"/>
<evidence type="ECO:0000256" key="6">
    <source>
        <dbReference type="SAM" id="Phobius"/>
    </source>
</evidence>
<protein>
    <recommendedName>
        <fullName evidence="9">Holin</fullName>
    </recommendedName>
</protein>
<keyword evidence="3 6" id="KW-1133">Transmembrane helix</keyword>
<keyword evidence="4 6" id="KW-0472">Membrane</keyword>
<evidence type="ECO:0000256" key="2">
    <source>
        <dbReference type="ARBA" id="ARBA00022692"/>
    </source>
</evidence>
<dbReference type="InterPro" id="IPR006480">
    <property type="entry name" value="Phage_holin_4_1"/>
</dbReference>
<name>A0A1L6ZJ98_BACIA</name>
<dbReference type="Proteomes" id="UP000185426">
    <property type="component" value="Chromosome"/>
</dbReference>
<evidence type="ECO:0000313" key="7">
    <source>
        <dbReference type="EMBL" id="APT46589.1"/>
    </source>
</evidence>
<keyword evidence="2 6" id="KW-0812">Transmembrane</keyword>
<comment type="similarity">
    <text evidence="5">Belongs to the bacteriophage holin family. Cp-1 holin subfamily.</text>
</comment>
<dbReference type="GO" id="GO:0016020">
    <property type="term" value="C:membrane"/>
    <property type="evidence" value="ECO:0007669"/>
    <property type="project" value="UniProtKB-SubCell"/>
</dbReference>
<evidence type="ECO:0000256" key="3">
    <source>
        <dbReference type="ARBA" id="ARBA00022989"/>
    </source>
</evidence>
<feature type="transmembrane region" description="Helical" evidence="6">
    <location>
        <begin position="95"/>
        <end position="117"/>
    </location>
</feature>
<evidence type="ECO:0000256" key="1">
    <source>
        <dbReference type="ARBA" id="ARBA00004141"/>
    </source>
</evidence>
<dbReference type="Pfam" id="PF05105">
    <property type="entry name" value="Phage_holin_4_1"/>
    <property type="match status" value="1"/>
</dbReference>
<organism evidence="7 8">
    <name type="scientific">Bacillus safensis</name>
    <dbReference type="NCBI Taxonomy" id="561879"/>
    <lineage>
        <taxon>Bacteria</taxon>
        <taxon>Bacillati</taxon>
        <taxon>Bacillota</taxon>
        <taxon>Bacilli</taxon>
        <taxon>Bacillales</taxon>
        <taxon>Bacillaceae</taxon>
        <taxon>Bacillus</taxon>
    </lineage>
</organism>
<evidence type="ECO:0000256" key="5">
    <source>
        <dbReference type="ARBA" id="ARBA00023600"/>
    </source>
</evidence>
<feature type="transmembrane region" description="Helical" evidence="6">
    <location>
        <begin position="67"/>
        <end position="83"/>
    </location>
</feature>